<dbReference type="Pfam" id="PF02620">
    <property type="entry name" value="YceD"/>
    <property type="match status" value="1"/>
</dbReference>
<protein>
    <recommendedName>
        <fullName evidence="3">DUF177 domain-containing protein</fullName>
    </recommendedName>
</protein>
<evidence type="ECO:0008006" key="3">
    <source>
        <dbReference type="Google" id="ProtNLM"/>
    </source>
</evidence>
<organism evidence="1 2">
    <name type="scientific">Abditibacterium utsteinense</name>
    <dbReference type="NCBI Taxonomy" id="1960156"/>
    <lineage>
        <taxon>Bacteria</taxon>
        <taxon>Pseudomonadati</taxon>
        <taxon>Abditibacteriota</taxon>
        <taxon>Abditibacteriia</taxon>
        <taxon>Abditibacteriales</taxon>
        <taxon>Abditibacteriaceae</taxon>
        <taxon>Abditibacterium</taxon>
    </lineage>
</organism>
<reference evidence="1 2" key="1">
    <citation type="journal article" date="2018" name="Syst. Appl. Microbiol.">
        <title>Abditibacterium utsteinense sp. nov., the first cultivated member of candidate phylum FBP, isolated from ice-free Antarctic soil samples.</title>
        <authorList>
            <person name="Tahon G."/>
            <person name="Tytgat B."/>
            <person name="Lebbe L."/>
            <person name="Carlier A."/>
            <person name="Willems A."/>
        </authorList>
    </citation>
    <scope>NUCLEOTIDE SEQUENCE [LARGE SCALE GENOMIC DNA]</scope>
    <source>
        <strain evidence="1 2">LMG 29911</strain>
    </source>
</reference>
<proteinExistence type="predicted"/>
<dbReference type="EMBL" id="NIGF01000003">
    <property type="protein sequence ID" value="PQV64775.1"/>
    <property type="molecule type" value="Genomic_DNA"/>
</dbReference>
<dbReference type="InterPro" id="IPR003772">
    <property type="entry name" value="YceD"/>
</dbReference>
<evidence type="ECO:0000313" key="2">
    <source>
        <dbReference type="Proteomes" id="UP000237684"/>
    </source>
</evidence>
<name>A0A2S8SVF5_9BACT</name>
<dbReference type="OrthoDB" id="9790372at2"/>
<dbReference type="RefSeq" id="WP_105482665.1">
    <property type="nucleotide sequence ID" value="NZ_NIGF01000003.1"/>
</dbReference>
<evidence type="ECO:0000313" key="1">
    <source>
        <dbReference type="EMBL" id="PQV64775.1"/>
    </source>
</evidence>
<gene>
    <name evidence="1" type="ORF">B1R32_10342</name>
</gene>
<sequence length="184" mass="20261">MYLDLTDVLRDPGVIVEKKLDIPAGILDEWELTEPATGFVRASNARRSIVVRGKAKTAVKMECGRCLREYVQPLEFDLDITVPMSHFNAFLGASAVEADENDDGDELTRDDINALFQEHALDVSELVRQAIVLAAPIQPLCSADCAGLPETEVFTDFKSDPRWAALEKLNASRNATQLNAKDAN</sequence>
<keyword evidence="2" id="KW-1185">Reference proteome</keyword>
<dbReference type="AlphaFoldDB" id="A0A2S8SVF5"/>
<accession>A0A2S8SVF5</accession>
<dbReference type="Proteomes" id="UP000237684">
    <property type="component" value="Unassembled WGS sequence"/>
</dbReference>
<dbReference type="InParanoid" id="A0A2S8SVF5"/>
<comment type="caution">
    <text evidence="1">The sequence shown here is derived from an EMBL/GenBank/DDBJ whole genome shotgun (WGS) entry which is preliminary data.</text>
</comment>